<gene>
    <name evidence="2" type="ORF">OEA41_009343</name>
</gene>
<dbReference type="AlphaFoldDB" id="A0AAD9Z5P4"/>
<feature type="region of interest" description="Disordered" evidence="1">
    <location>
        <begin position="246"/>
        <end position="269"/>
    </location>
</feature>
<name>A0AAD9Z5P4_9LECA</name>
<comment type="caution">
    <text evidence="2">The sequence shown here is derived from an EMBL/GenBank/DDBJ whole genome shotgun (WGS) entry which is preliminary data.</text>
</comment>
<evidence type="ECO:0000313" key="3">
    <source>
        <dbReference type="Proteomes" id="UP001276659"/>
    </source>
</evidence>
<evidence type="ECO:0000256" key="1">
    <source>
        <dbReference type="SAM" id="MobiDB-lite"/>
    </source>
</evidence>
<feature type="compositionally biased region" description="Basic and acidic residues" evidence="1">
    <location>
        <begin position="246"/>
        <end position="255"/>
    </location>
</feature>
<evidence type="ECO:0000313" key="2">
    <source>
        <dbReference type="EMBL" id="KAK3169958.1"/>
    </source>
</evidence>
<dbReference type="EMBL" id="JASNWA010000009">
    <property type="protein sequence ID" value="KAK3169958.1"/>
    <property type="molecule type" value="Genomic_DNA"/>
</dbReference>
<accession>A0AAD9Z5P4</accession>
<keyword evidence="3" id="KW-1185">Reference proteome</keyword>
<protein>
    <submittedName>
        <fullName evidence="2">Uncharacterized protein</fullName>
    </submittedName>
</protein>
<dbReference type="Proteomes" id="UP001276659">
    <property type="component" value="Unassembled WGS sequence"/>
</dbReference>
<reference evidence="2" key="1">
    <citation type="submission" date="2022-11" db="EMBL/GenBank/DDBJ databases">
        <title>Chromosomal genome sequence assembly and mating type (MAT) locus characterization of the leprose asexual lichenized fungus Lepraria neglecta (Nyl.) Erichsen.</title>
        <authorList>
            <person name="Allen J.L."/>
            <person name="Pfeffer B."/>
        </authorList>
    </citation>
    <scope>NUCLEOTIDE SEQUENCE</scope>
    <source>
        <strain evidence="2">Allen 5258</strain>
    </source>
</reference>
<proteinExistence type="predicted"/>
<sequence>MRQQYFDSLADFASSEEYLILLEIRSEDSPINNDPDKFLDEEGRAKLDDGLTPFLRCTVDEVYEFDKTRMRPLDHSTSLKHFTRFVFLAIDKECVTSTPRQCILCCDAPGYGEEDQDIKLKSFRMLVEKALSHLSTLEVLRITPSEVHESKDWVLFSMPPVTVLPFEGPRAENGLYSVATPAEARINKRRAINFNPKIFEHEFDDERPAVYSKCPVKEAKLIAEMEKGYKAVSRWLDKGIRFHDNRLKKTKDRESSPGVGSSTRFDEDA</sequence>
<organism evidence="2 3">
    <name type="scientific">Lepraria neglecta</name>
    <dbReference type="NCBI Taxonomy" id="209136"/>
    <lineage>
        <taxon>Eukaryota</taxon>
        <taxon>Fungi</taxon>
        <taxon>Dikarya</taxon>
        <taxon>Ascomycota</taxon>
        <taxon>Pezizomycotina</taxon>
        <taxon>Lecanoromycetes</taxon>
        <taxon>OSLEUM clade</taxon>
        <taxon>Lecanoromycetidae</taxon>
        <taxon>Lecanorales</taxon>
        <taxon>Lecanorineae</taxon>
        <taxon>Stereocaulaceae</taxon>
        <taxon>Lepraria</taxon>
    </lineage>
</organism>